<name>A0AAE6QKE7_9PSED</name>
<dbReference type="RefSeq" id="WP_054990920.1">
    <property type="nucleotide sequence ID" value="NZ_CP046441.1"/>
</dbReference>
<protein>
    <submittedName>
        <fullName evidence="1">Uncharacterized protein</fullName>
    </submittedName>
</protein>
<dbReference type="Proteomes" id="UP000423413">
    <property type="component" value="Chromosome"/>
</dbReference>
<reference evidence="1 2" key="1">
    <citation type="submission" date="2019-11" db="EMBL/GenBank/DDBJ databases">
        <title>Complete genome sequence of Pseudomonas syringae pv. coronafaciens isolate B19001 originated in imported oat cereal.</title>
        <authorList>
            <person name="Kim S.M."/>
            <person name="Lee B.C."/>
            <person name="Seo S.J."/>
            <person name="Lee J.E."/>
            <person name="Choi N.J."/>
            <person name="Park J.H."/>
        </authorList>
    </citation>
    <scope>NUCLEOTIDE SEQUENCE [LARGE SCALE GENOMIC DNA]</scope>
    <source>
        <strain evidence="1 2">B19001</strain>
    </source>
</reference>
<evidence type="ECO:0000313" key="1">
    <source>
        <dbReference type="EMBL" id="QGT84319.1"/>
    </source>
</evidence>
<evidence type="ECO:0000313" key="2">
    <source>
        <dbReference type="Proteomes" id="UP000423413"/>
    </source>
</evidence>
<sequence>MKLYKSFTELLENIDDLPKVGWIFVESTIDRASEKDVDSATFYVADNDAESIALEKEKRAFLECPTFVDVKSILDKRPVKPSNLEYLRAAIYYLEHDDFQD</sequence>
<proteinExistence type="predicted"/>
<dbReference type="AlphaFoldDB" id="A0AAE6QKE7"/>
<gene>
    <name evidence="1" type="ORF">GMO17_25805</name>
</gene>
<accession>A0AAE6QKE7</accession>
<organism evidence="1 2">
    <name type="scientific">Pseudomonas coronafaciens pv. coronafaciens</name>
    <dbReference type="NCBI Taxonomy" id="235275"/>
    <lineage>
        <taxon>Bacteria</taxon>
        <taxon>Pseudomonadati</taxon>
        <taxon>Pseudomonadota</taxon>
        <taxon>Gammaproteobacteria</taxon>
        <taxon>Pseudomonadales</taxon>
        <taxon>Pseudomonadaceae</taxon>
        <taxon>Pseudomonas</taxon>
        <taxon>Pseudomonas coronafaciens</taxon>
    </lineage>
</organism>
<dbReference type="EMBL" id="CP046441">
    <property type="protein sequence ID" value="QGT84319.1"/>
    <property type="molecule type" value="Genomic_DNA"/>
</dbReference>